<accession>A0A060YB00</accession>
<gene>
    <name evidence="2" type="ORF">GSONMT00048008001</name>
</gene>
<reference evidence="2" key="1">
    <citation type="journal article" date="2014" name="Nat. Commun.">
        <title>The rainbow trout genome provides novel insights into evolution after whole-genome duplication in vertebrates.</title>
        <authorList>
            <person name="Berthelot C."/>
            <person name="Brunet F."/>
            <person name="Chalopin D."/>
            <person name="Juanchich A."/>
            <person name="Bernard M."/>
            <person name="Noel B."/>
            <person name="Bento P."/>
            <person name="Da Silva C."/>
            <person name="Labadie K."/>
            <person name="Alberti A."/>
            <person name="Aury J.M."/>
            <person name="Louis A."/>
            <person name="Dehais P."/>
            <person name="Bardou P."/>
            <person name="Montfort J."/>
            <person name="Klopp C."/>
            <person name="Cabau C."/>
            <person name="Gaspin C."/>
            <person name="Thorgaard G.H."/>
            <person name="Boussaha M."/>
            <person name="Quillet E."/>
            <person name="Guyomard R."/>
            <person name="Galiana D."/>
            <person name="Bobe J."/>
            <person name="Volff J.N."/>
            <person name="Genet C."/>
            <person name="Wincker P."/>
            <person name="Jaillon O."/>
            <person name="Roest Crollius H."/>
            <person name="Guiguen Y."/>
        </authorList>
    </citation>
    <scope>NUCLEOTIDE SEQUENCE [LARGE SCALE GENOMIC DNA]</scope>
</reference>
<evidence type="ECO:0000313" key="3">
    <source>
        <dbReference type="Proteomes" id="UP000193380"/>
    </source>
</evidence>
<reference evidence="2" key="2">
    <citation type="submission" date="2014-03" db="EMBL/GenBank/DDBJ databases">
        <authorList>
            <person name="Genoscope - CEA"/>
        </authorList>
    </citation>
    <scope>NUCLEOTIDE SEQUENCE</scope>
</reference>
<dbReference type="STRING" id="8022.A0A060YB00"/>
<organism evidence="2 3">
    <name type="scientific">Oncorhynchus mykiss</name>
    <name type="common">Rainbow trout</name>
    <name type="synonym">Salmo gairdneri</name>
    <dbReference type="NCBI Taxonomy" id="8022"/>
    <lineage>
        <taxon>Eukaryota</taxon>
        <taxon>Metazoa</taxon>
        <taxon>Chordata</taxon>
        <taxon>Craniata</taxon>
        <taxon>Vertebrata</taxon>
        <taxon>Euteleostomi</taxon>
        <taxon>Actinopterygii</taxon>
        <taxon>Neopterygii</taxon>
        <taxon>Teleostei</taxon>
        <taxon>Protacanthopterygii</taxon>
        <taxon>Salmoniformes</taxon>
        <taxon>Salmonidae</taxon>
        <taxon>Salmoninae</taxon>
        <taxon>Oncorhynchus</taxon>
    </lineage>
</organism>
<proteinExistence type="predicted"/>
<dbReference type="EMBL" id="FR909044">
    <property type="protein sequence ID" value="CDQ88906.1"/>
    <property type="molecule type" value="Genomic_DNA"/>
</dbReference>
<sequence>MRHPIGRRVSSSLMSTSPTMVQIHQDSREEGTTKPFPAQETEEIWYGSPDPQKVLQLQHREHPDQLHHHTTEALQRIVCTAQYTTGAKHPAIQDLYNRRCQREAHKIERATSHLNHRLFSLLPHVK</sequence>
<evidence type="ECO:0000256" key="1">
    <source>
        <dbReference type="SAM" id="MobiDB-lite"/>
    </source>
</evidence>
<dbReference type="AlphaFoldDB" id="A0A060YB00"/>
<dbReference type="Proteomes" id="UP000193380">
    <property type="component" value="Unassembled WGS sequence"/>
</dbReference>
<name>A0A060YB00_ONCMY</name>
<protein>
    <submittedName>
        <fullName evidence="2">Uncharacterized protein</fullName>
    </submittedName>
</protein>
<dbReference type="PaxDb" id="8022-A0A060YB00"/>
<feature type="compositionally biased region" description="Polar residues" evidence="1">
    <location>
        <begin position="9"/>
        <end position="24"/>
    </location>
</feature>
<feature type="region of interest" description="Disordered" evidence="1">
    <location>
        <begin position="1"/>
        <end position="34"/>
    </location>
</feature>
<evidence type="ECO:0000313" key="2">
    <source>
        <dbReference type="EMBL" id="CDQ88906.1"/>
    </source>
</evidence>